<protein>
    <submittedName>
        <fullName evidence="1">Uncharacterized protein</fullName>
    </submittedName>
</protein>
<dbReference type="EMBL" id="LR824021">
    <property type="protein sequence ID" value="CAD0203164.1"/>
    <property type="molecule type" value="Genomic_DNA"/>
</dbReference>
<organism evidence="1 2">
    <name type="scientific">Chrysodeixis includens</name>
    <name type="common">Soybean looper</name>
    <name type="synonym">Pseudoplusia includens</name>
    <dbReference type="NCBI Taxonomy" id="689277"/>
    <lineage>
        <taxon>Eukaryota</taxon>
        <taxon>Metazoa</taxon>
        <taxon>Ecdysozoa</taxon>
        <taxon>Arthropoda</taxon>
        <taxon>Hexapoda</taxon>
        <taxon>Insecta</taxon>
        <taxon>Pterygota</taxon>
        <taxon>Neoptera</taxon>
        <taxon>Endopterygota</taxon>
        <taxon>Lepidoptera</taxon>
        <taxon>Glossata</taxon>
        <taxon>Ditrysia</taxon>
        <taxon>Noctuoidea</taxon>
        <taxon>Noctuidae</taxon>
        <taxon>Plusiinae</taxon>
        <taxon>Chrysodeixis</taxon>
    </lineage>
</organism>
<dbReference type="AlphaFoldDB" id="A0A9N8Q1D3"/>
<evidence type="ECO:0000313" key="2">
    <source>
        <dbReference type="Proteomes" id="UP001154114"/>
    </source>
</evidence>
<evidence type="ECO:0000313" key="1">
    <source>
        <dbReference type="EMBL" id="CAD0203164.1"/>
    </source>
</evidence>
<keyword evidence="2" id="KW-1185">Reference proteome</keyword>
<sequence length="147" mass="16164">MCRCMNSLPVTAAVVGKVVDHMAYLSGPNYHAISHDVNPVSLDTNVLCSKTLSFYIDTSKHETSLSEARTWARAGEIIAANRAPEVAACTTLHVTYLSNWRADFLIAPTDISRALSRGQTDREPTFDPGRIDESLFCETKIDVNYVG</sequence>
<proteinExistence type="predicted"/>
<accession>A0A9N8Q1D3</accession>
<gene>
    <name evidence="1" type="ORF">CINC_LOCUS4819</name>
</gene>
<dbReference type="Proteomes" id="UP001154114">
    <property type="component" value="Chromosome 18"/>
</dbReference>
<reference evidence="1" key="1">
    <citation type="submission" date="2021-12" db="EMBL/GenBank/DDBJ databases">
        <authorList>
            <person name="King R."/>
        </authorList>
    </citation>
    <scope>NUCLEOTIDE SEQUENCE</scope>
</reference>
<name>A0A9N8Q1D3_CHRIL</name>